<dbReference type="EMBL" id="NFHM01000026">
    <property type="protein sequence ID" value="OUN40930.1"/>
    <property type="molecule type" value="Genomic_DNA"/>
</dbReference>
<evidence type="ECO:0000313" key="1">
    <source>
        <dbReference type="EMBL" id="OUN40930.1"/>
    </source>
</evidence>
<organism evidence="1 2">
    <name type="scientific">Anaerotignum lactatifermentans</name>
    <dbReference type="NCBI Taxonomy" id="160404"/>
    <lineage>
        <taxon>Bacteria</taxon>
        <taxon>Bacillati</taxon>
        <taxon>Bacillota</taxon>
        <taxon>Clostridia</taxon>
        <taxon>Lachnospirales</taxon>
        <taxon>Anaerotignaceae</taxon>
        <taxon>Anaerotignum</taxon>
    </lineage>
</organism>
<proteinExistence type="predicted"/>
<reference evidence="2" key="1">
    <citation type="submission" date="2017-04" db="EMBL/GenBank/DDBJ databases">
        <title>Function of individual gut microbiota members based on whole genome sequencing of pure cultures obtained from chicken caecum.</title>
        <authorList>
            <person name="Medvecky M."/>
            <person name="Cejkova D."/>
            <person name="Polansky O."/>
            <person name="Karasova D."/>
            <person name="Kubasova T."/>
            <person name="Cizek A."/>
            <person name="Rychlik I."/>
        </authorList>
    </citation>
    <scope>NUCLEOTIDE SEQUENCE [LARGE SCALE GENOMIC DNA]</scope>
    <source>
        <strain evidence="2">An75</strain>
    </source>
</reference>
<name>A0A1Y3U6E8_9FIRM</name>
<gene>
    <name evidence="1" type="ORF">B5G26_13320</name>
</gene>
<dbReference type="Proteomes" id="UP000195455">
    <property type="component" value="Unassembled WGS sequence"/>
</dbReference>
<accession>A0A1Y3U6E8</accession>
<comment type="caution">
    <text evidence="1">The sequence shown here is derived from an EMBL/GenBank/DDBJ whole genome shotgun (WGS) entry which is preliminary data.</text>
</comment>
<protein>
    <submittedName>
        <fullName evidence="1">Uncharacterized protein</fullName>
    </submittedName>
</protein>
<evidence type="ECO:0000313" key="2">
    <source>
        <dbReference type="Proteomes" id="UP000195455"/>
    </source>
</evidence>
<sequence>MRGVNGLNREEYKDSVFYVCTLIEYIARKTKNHRQDVVKHFTTSDILHQLEAAPMNHCLSLEQVSDEVIEDYHITEGTFDTVKECRYQVPSETAIGRVYQALVLSLYADNYAQGILDVFASFISDEISDFNSNVYYSNPDYLKYSFQEGYMLA</sequence>
<dbReference type="AlphaFoldDB" id="A0A1Y3U6E8"/>